<reference evidence="16" key="1">
    <citation type="submission" date="2015-07" db="EMBL/GenBank/DDBJ databases">
        <title>Transcriptome Assembly of Anthurium amnicola.</title>
        <authorList>
            <person name="Suzuki J."/>
        </authorList>
    </citation>
    <scope>NUCLEOTIDE SEQUENCE</scope>
</reference>
<keyword evidence="6" id="KW-0732">Signal</keyword>
<evidence type="ECO:0000256" key="8">
    <source>
        <dbReference type="ARBA" id="ARBA00022949"/>
    </source>
</evidence>
<dbReference type="EMBL" id="GDJX01019692">
    <property type="protein sequence ID" value="JAT48244.1"/>
    <property type="molecule type" value="Transcribed_RNA"/>
</dbReference>
<evidence type="ECO:0000256" key="1">
    <source>
        <dbReference type="ARBA" id="ARBA00004251"/>
    </source>
</evidence>
<evidence type="ECO:0000256" key="14">
    <source>
        <dbReference type="SAM" id="MobiDB-lite"/>
    </source>
</evidence>
<gene>
    <name evidence="16" type="primary">CRRSP15_1</name>
    <name evidence="16" type="ORF">g.157152</name>
</gene>
<evidence type="ECO:0000256" key="3">
    <source>
        <dbReference type="ARBA" id="ARBA00022475"/>
    </source>
</evidence>
<keyword evidence="7" id="KW-0677">Repeat</keyword>
<comment type="subcellular location">
    <subcellularLocation>
        <location evidence="12">Cell junction</location>
        <location evidence="12">Plasmodesma</location>
    </subcellularLocation>
    <subcellularLocation>
        <location evidence="1">Cell membrane</location>
        <topology evidence="1">Single-pass type I membrane protein</topology>
    </subcellularLocation>
</comment>
<feature type="non-terminal residue" evidence="16">
    <location>
        <position position="180"/>
    </location>
</feature>
<evidence type="ECO:0000256" key="10">
    <source>
        <dbReference type="ARBA" id="ARBA00023136"/>
    </source>
</evidence>
<evidence type="ECO:0000256" key="6">
    <source>
        <dbReference type="ARBA" id="ARBA00022729"/>
    </source>
</evidence>
<dbReference type="InterPro" id="IPR051378">
    <property type="entry name" value="Cell2Cell_Antifungal"/>
</dbReference>
<keyword evidence="2" id="KW-0813">Transport</keyword>
<protein>
    <submittedName>
        <fullName evidence="16">Cysteine-rich repeat secretory protein 15</fullName>
    </submittedName>
</protein>
<sequence length="180" mass="18950">ERGREREMSCRRGLKHHNTSSSSSRCCTRPSPSPLLLFLLSASVVVIGSRRASLAVGNAFIYAGCSPARSQPNTPFQANLIALLSSITASSTQASYNSFAVGNNASTAPGDAVYGLYQCRNDLSVGDCGACVVSAVGQMDLVCAYAFSAALQLDGCLVRYGNDAFLGRLDTAMVYKKCGE</sequence>
<evidence type="ECO:0000256" key="11">
    <source>
        <dbReference type="ARBA" id="ARBA00023157"/>
    </source>
</evidence>
<dbReference type="PANTHER" id="PTHR32080:SF2">
    <property type="entry name" value="PLASMODESMATA-LOCATED PROTEIN 8"/>
    <property type="match status" value="1"/>
</dbReference>
<keyword evidence="5" id="KW-0812">Transmembrane</keyword>
<evidence type="ECO:0000256" key="2">
    <source>
        <dbReference type="ARBA" id="ARBA00022448"/>
    </source>
</evidence>
<comment type="similarity">
    <text evidence="13">Belongs to the cysteine-rich repeat secretory protein family. Plasmodesmata-located proteins (PDLD) subfamily.</text>
</comment>
<dbReference type="InterPro" id="IPR038408">
    <property type="entry name" value="GNK2_sf"/>
</dbReference>
<evidence type="ECO:0000256" key="5">
    <source>
        <dbReference type="ARBA" id="ARBA00022692"/>
    </source>
</evidence>
<dbReference type="GO" id="GO:0009506">
    <property type="term" value="C:plasmodesma"/>
    <property type="evidence" value="ECO:0007669"/>
    <property type="project" value="UniProtKB-SubCell"/>
</dbReference>
<organism evidence="16">
    <name type="scientific">Anthurium amnicola</name>
    <dbReference type="NCBI Taxonomy" id="1678845"/>
    <lineage>
        <taxon>Eukaryota</taxon>
        <taxon>Viridiplantae</taxon>
        <taxon>Streptophyta</taxon>
        <taxon>Embryophyta</taxon>
        <taxon>Tracheophyta</taxon>
        <taxon>Spermatophyta</taxon>
        <taxon>Magnoliopsida</taxon>
        <taxon>Liliopsida</taxon>
        <taxon>Araceae</taxon>
        <taxon>Pothoideae</taxon>
        <taxon>Potheae</taxon>
        <taxon>Anthurium</taxon>
    </lineage>
</organism>
<keyword evidence="3" id="KW-1003">Cell membrane</keyword>
<evidence type="ECO:0000256" key="7">
    <source>
        <dbReference type="ARBA" id="ARBA00022737"/>
    </source>
</evidence>
<evidence type="ECO:0000256" key="12">
    <source>
        <dbReference type="ARBA" id="ARBA00024184"/>
    </source>
</evidence>
<dbReference type="PROSITE" id="PS51473">
    <property type="entry name" value="GNK2"/>
    <property type="match status" value="1"/>
</dbReference>
<keyword evidence="10" id="KW-0472">Membrane</keyword>
<proteinExistence type="inferred from homology"/>
<dbReference type="CDD" id="cd23509">
    <property type="entry name" value="Gnk2-like"/>
    <property type="match status" value="1"/>
</dbReference>
<feature type="region of interest" description="Disordered" evidence="14">
    <location>
        <begin position="1"/>
        <end position="27"/>
    </location>
</feature>
<evidence type="ECO:0000256" key="9">
    <source>
        <dbReference type="ARBA" id="ARBA00022989"/>
    </source>
</evidence>
<keyword evidence="4" id="KW-0945">Host-virus interaction</keyword>
<feature type="compositionally biased region" description="Basic and acidic residues" evidence="14">
    <location>
        <begin position="1"/>
        <end position="10"/>
    </location>
</feature>
<dbReference type="AlphaFoldDB" id="A0A1D1Y0S9"/>
<keyword evidence="8" id="KW-0965">Cell junction</keyword>
<evidence type="ECO:0000259" key="15">
    <source>
        <dbReference type="PROSITE" id="PS51473"/>
    </source>
</evidence>
<dbReference type="GO" id="GO:0005886">
    <property type="term" value="C:plasma membrane"/>
    <property type="evidence" value="ECO:0007669"/>
    <property type="project" value="UniProtKB-SubCell"/>
</dbReference>
<accession>A0A1D1Y0S9</accession>
<keyword evidence="9" id="KW-1133">Transmembrane helix</keyword>
<keyword evidence="11" id="KW-1015">Disulfide bond</keyword>
<name>A0A1D1Y0S9_9ARAE</name>
<evidence type="ECO:0000256" key="4">
    <source>
        <dbReference type="ARBA" id="ARBA00022581"/>
    </source>
</evidence>
<evidence type="ECO:0000313" key="16">
    <source>
        <dbReference type="EMBL" id="JAT48244.1"/>
    </source>
</evidence>
<dbReference type="Pfam" id="PF01657">
    <property type="entry name" value="Stress-antifung"/>
    <property type="match status" value="1"/>
</dbReference>
<feature type="domain" description="Gnk2-homologous" evidence="15">
    <location>
        <begin position="58"/>
        <end position="165"/>
    </location>
</feature>
<dbReference type="FunFam" id="3.30.430.20:FF:000001">
    <property type="entry name" value="cysteine-rich repeat secretory protein 3"/>
    <property type="match status" value="1"/>
</dbReference>
<evidence type="ECO:0000256" key="13">
    <source>
        <dbReference type="ARBA" id="ARBA00038393"/>
    </source>
</evidence>
<feature type="non-terminal residue" evidence="16">
    <location>
        <position position="1"/>
    </location>
</feature>
<dbReference type="InterPro" id="IPR002902">
    <property type="entry name" value="GNK2"/>
</dbReference>
<dbReference type="Gene3D" id="3.30.430.20">
    <property type="entry name" value="Gnk2 domain, C-X8-C-X2-C motif"/>
    <property type="match status" value="1"/>
</dbReference>
<dbReference type="PANTHER" id="PTHR32080">
    <property type="entry name" value="ANTIFUNGAL PROTEIN GINKBILOBIN-2-LIKE"/>
    <property type="match status" value="1"/>
</dbReference>